<dbReference type="AlphaFoldDB" id="A0A2W4C5L0"/>
<proteinExistence type="predicted"/>
<comment type="caution">
    <text evidence="1">The sequence shown here is derived from an EMBL/GenBank/DDBJ whole genome shotgun (WGS) entry which is preliminary data.</text>
</comment>
<sequence>MDLLKKPQRDGKYVDRDIDCQEALQKAFLEVAGIHAASVVDAAGGKLSPVMLALAKRAVSAGWSLEEAEVAISELAQNLLDDDASE</sequence>
<organism evidence="1 2">
    <name type="scientific">Rhizobium tubonense</name>
    <dbReference type="NCBI Taxonomy" id="484088"/>
    <lineage>
        <taxon>Bacteria</taxon>
        <taxon>Pseudomonadati</taxon>
        <taxon>Pseudomonadota</taxon>
        <taxon>Alphaproteobacteria</taxon>
        <taxon>Hyphomicrobiales</taxon>
        <taxon>Rhizobiaceae</taxon>
        <taxon>Rhizobium/Agrobacterium group</taxon>
        <taxon>Rhizobium</taxon>
    </lineage>
</organism>
<dbReference type="Proteomes" id="UP000248925">
    <property type="component" value="Unassembled WGS sequence"/>
</dbReference>
<name>A0A2W4C5L0_9HYPH</name>
<protein>
    <submittedName>
        <fullName evidence="1">Uncharacterized protein</fullName>
    </submittedName>
</protein>
<accession>A0A2W4C5L0</accession>
<keyword evidence="2" id="KW-1185">Reference proteome</keyword>
<evidence type="ECO:0000313" key="2">
    <source>
        <dbReference type="Proteomes" id="UP000248925"/>
    </source>
</evidence>
<dbReference type="EMBL" id="PCDP01000065">
    <property type="protein sequence ID" value="PZM08787.1"/>
    <property type="molecule type" value="Genomic_DNA"/>
</dbReference>
<dbReference type="OrthoDB" id="7774794at2"/>
<evidence type="ECO:0000313" key="1">
    <source>
        <dbReference type="EMBL" id="PZM08787.1"/>
    </source>
</evidence>
<dbReference type="RefSeq" id="WP_111163476.1">
    <property type="nucleotide sequence ID" value="NZ_PCDP01000065.1"/>
</dbReference>
<reference evidence="1 2" key="1">
    <citation type="journal article" date="2018" name="Sci. Rep.">
        <title>Rhizobium tumorigenes sp. nov., a novel plant tumorigenic bacterium isolated from cane gall tumors on thornless blackberry.</title>
        <authorList>
            <person name="Kuzmanovi N."/>
            <person name="Smalla K."/>
            <person name="Gronow S."/>
            <person name="PuBawska J."/>
        </authorList>
    </citation>
    <scope>NUCLEOTIDE SEQUENCE [LARGE SCALE GENOMIC DNA]</scope>
    <source>
        <strain evidence="1 2">CCBAU 85046</strain>
    </source>
</reference>
<gene>
    <name evidence="1" type="ORF">CPY51_27850</name>
</gene>